<dbReference type="PANTHER" id="PTHR37716">
    <property type="entry name" value="OS07G0568900 PROTEIN"/>
    <property type="match status" value="1"/>
</dbReference>
<organism evidence="3 4">
    <name type="scientific">Rhynchospora pubera</name>
    <dbReference type="NCBI Taxonomy" id="906938"/>
    <lineage>
        <taxon>Eukaryota</taxon>
        <taxon>Viridiplantae</taxon>
        <taxon>Streptophyta</taxon>
        <taxon>Embryophyta</taxon>
        <taxon>Tracheophyta</taxon>
        <taxon>Spermatophyta</taxon>
        <taxon>Magnoliopsida</taxon>
        <taxon>Liliopsida</taxon>
        <taxon>Poales</taxon>
        <taxon>Cyperaceae</taxon>
        <taxon>Cyperoideae</taxon>
        <taxon>Rhynchosporeae</taxon>
        <taxon>Rhynchospora</taxon>
    </lineage>
</organism>
<dbReference type="PANTHER" id="PTHR37716:SF1">
    <property type="entry name" value="OS07G0568900 PROTEIN"/>
    <property type="match status" value="1"/>
</dbReference>
<keyword evidence="2" id="KW-0812">Transmembrane</keyword>
<feature type="region of interest" description="Disordered" evidence="1">
    <location>
        <begin position="108"/>
        <end position="137"/>
    </location>
</feature>
<evidence type="ECO:0000313" key="3">
    <source>
        <dbReference type="EMBL" id="KAJ4809346.1"/>
    </source>
</evidence>
<gene>
    <name evidence="3" type="ORF">LUZ62_021912</name>
</gene>
<dbReference type="GO" id="GO:0009535">
    <property type="term" value="C:chloroplast thylakoid membrane"/>
    <property type="evidence" value="ECO:0007669"/>
    <property type="project" value="TreeGrafter"/>
</dbReference>
<proteinExistence type="predicted"/>
<comment type="caution">
    <text evidence="3">The sequence shown here is derived from an EMBL/GenBank/DDBJ whole genome shotgun (WGS) entry which is preliminary data.</text>
</comment>
<dbReference type="AlphaFoldDB" id="A0AAV8GZT2"/>
<feature type="transmembrane region" description="Helical" evidence="2">
    <location>
        <begin position="152"/>
        <end position="175"/>
    </location>
</feature>
<protein>
    <submittedName>
        <fullName evidence="3">Cytochrome b</fullName>
    </submittedName>
</protein>
<dbReference type="Proteomes" id="UP001140206">
    <property type="component" value="Chromosome 1"/>
</dbReference>
<name>A0AAV8GZT2_9POAL</name>
<feature type="compositionally biased region" description="Pro residues" evidence="1">
    <location>
        <begin position="113"/>
        <end position="129"/>
    </location>
</feature>
<keyword evidence="2" id="KW-1133">Transmembrane helix</keyword>
<keyword evidence="2" id="KW-0472">Membrane</keyword>
<accession>A0AAV8GZT2</accession>
<sequence length="197" mass="22669">MIFLSSSSMLIRLYSYTLSYQSIYHQQLSITISNLQLKMLRLQSLPLLIGQEHLQSLHSSSMDVLLSRRRNGKWRRGSVEKEEAQFEIEIDRSKAREALKKLDQQLQTLSQPQPQPPLPTKKPPSPPPEPDFDRDFIKRGGREEMPQISDSYLAYTAGALVLLTIFNNIIFNTFIKPSIDGYEKPVKIERLPLSEPD</sequence>
<evidence type="ECO:0000256" key="1">
    <source>
        <dbReference type="SAM" id="MobiDB-lite"/>
    </source>
</evidence>
<dbReference type="EMBL" id="JAMFTS010000001">
    <property type="protein sequence ID" value="KAJ4809346.1"/>
    <property type="molecule type" value="Genomic_DNA"/>
</dbReference>
<evidence type="ECO:0000313" key="4">
    <source>
        <dbReference type="Proteomes" id="UP001140206"/>
    </source>
</evidence>
<reference evidence="3" key="1">
    <citation type="submission" date="2022-08" db="EMBL/GenBank/DDBJ databases">
        <authorList>
            <person name="Marques A."/>
        </authorList>
    </citation>
    <scope>NUCLEOTIDE SEQUENCE</scope>
    <source>
        <strain evidence="3">RhyPub2mFocal</strain>
        <tissue evidence="3">Leaves</tissue>
    </source>
</reference>
<keyword evidence="4" id="KW-1185">Reference proteome</keyword>
<evidence type="ECO:0000256" key="2">
    <source>
        <dbReference type="SAM" id="Phobius"/>
    </source>
</evidence>